<accession>A0A3S5CRP8</accession>
<proteinExistence type="predicted"/>
<feature type="compositionally biased region" description="Basic and acidic residues" evidence="1">
    <location>
        <begin position="28"/>
        <end position="38"/>
    </location>
</feature>
<name>A0A3S5CRP8_9PLAT</name>
<evidence type="ECO:0000313" key="2">
    <source>
        <dbReference type="EMBL" id="VEL42667.1"/>
    </source>
</evidence>
<feature type="region of interest" description="Disordered" evidence="1">
    <location>
        <begin position="21"/>
        <end position="45"/>
    </location>
</feature>
<gene>
    <name evidence="2" type="ORF">PXEA_LOCUS36107</name>
</gene>
<sequence length="55" mass="5958">MAVARQVGIIKSDDSIIRISPHLPGELGNHDGADKDSQTESNDSLVKVKRCSRLV</sequence>
<evidence type="ECO:0000313" key="3">
    <source>
        <dbReference type="Proteomes" id="UP000784294"/>
    </source>
</evidence>
<dbReference type="AlphaFoldDB" id="A0A3S5CRP8"/>
<dbReference type="Proteomes" id="UP000784294">
    <property type="component" value="Unassembled WGS sequence"/>
</dbReference>
<dbReference type="EMBL" id="CAAALY010275727">
    <property type="protein sequence ID" value="VEL42667.1"/>
    <property type="molecule type" value="Genomic_DNA"/>
</dbReference>
<keyword evidence="3" id="KW-1185">Reference proteome</keyword>
<evidence type="ECO:0000256" key="1">
    <source>
        <dbReference type="SAM" id="MobiDB-lite"/>
    </source>
</evidence>
<organism evidence="2 3">
    <name type="scientific">Protopolystoma xenopodis</name>
    <dbReference type="NCBI Taxonomy" id="117903"/>
    <lineage>
        <taxon>Eukaryota</taxon>
        <taxon>Metazoa</taxon>
        <taxon>Spiralia</taxon>
        <taxon>Lophotrochozoa</taxon>
        <taxon>Platyhelminthes</taxon>
        <taxon>Monogenea</taxon>
        <taxon>Polyopisthocotylea</taxon>
        <taxon>Polystomatidea</taxon>
        <taxon>Polystomatidae</taxon>
        <taxon>Protopolystoma</taxon>
    </lineage>
</organism>
<reference evidence="2" key="1">
    <citation type="submission" date="2018-11" db="EMBL/GenBank/DDBJ databases">
        <authorList>
            <consortium name="Pathogen Informatics"/>
        </authorList>
    </citation>
    <scope>NUCLEOTIDE SEQUENCE</scope>
</reference>
<protein>
    <submittedName>
        <fullName evidence="2">Uncharacterized protein</fullName>
    </submittedName>
</protein>
<comment type="caution">
    <text evidence="2">The sequence shown here is derived from an EMBL/GenBank/DDBJ whole genome shotgun (WGS) entry which is preliminary data.</text>
</comment>